<comment type="pathway">
    <text evidence="1 8">Cofactor biosynthesis; (R)-pantothenate biosynthesis; (R)-pantothenate from (R)-pantoate and beta-alanine: step 1/1.</text>
</comment>
<keyword evidence="4 8" id="KW-0566">Pantothenate biosynthesis</keyword>
<dbReference type="GO" id="GO:0005829">
    <property type="term" value="C:cytosol"/>
    <property type="evidence" value="ECO:0007669"/>
    <property type="project" value="TreeGrafter"/>
</dbReference>
<keyword evidence="8" id="KW-0963">Cytoplasm</keyword>
<evidence type="ECO:0000256" key="4">
    <source>
        <dbReference type="ARBA" id="ARBA00022655"/>
    </source>
</evidence>
<protein>
    <recommendedName>
        <fullName evidence="8">Pantothenate synthetase</fullName>
        <shortName evidence="8">PS</shortName>
        <ecNumber evidence="8">6.3.2.1</ecNumber>
    </recommendedName>
    <alternativeName>
        <fullName evidence="8">Pantoate--beta-alanine ligase</fullName>
    </alternativeName>
    <alternativeName>
        <fullName evidence="8">Pantoate-activating enzyme</fullName>
    </alternativeName>
</protein>
<feature type="active site" description="Proton donor" evidence="8">
    <location>
        <position position="38"/>
    </location>
</feature>
<dbReference type="GO" id="GO:0005524">
    <property type="term" value="F:ATP binding"/>
    <property type="evidence" value="ECO:0007669"/>
    <property type="project" value="UniProtKB-KW"/>
</dbReference>
<keyword evidence="6 8" id="KW-0067">ATP-binding</keyword>
<dbReference type="EC" id="6.3.2.1" evidence="8"/>
<dbReference type="InterPro" id="IPR014729">
    <property type="entry name" value="Rossmann-like_a/b/a_fold"/>
</dbReference>
<gene>
    <name evidence="8" type="primary">panC</name>
    <name evidence="9" type="ORF">SAMN02744040_00569</name>
</gene>
<sequence>MTLIKTVKQIREEIKKRVNEKEISIGFVPTMGYLHEGHLSLIERARKENDLVVVSVFVNPAQFAPNEDFDSYPRNIERDYRLAIDFGADIVFAPDVDEMYGENSLTFVNVEGELTRKLCGKSRPTFFRGVTTVLAKLFNIINPTNAYFGQKDAQQVAVVRKMVEDLHYDINIISCPLVREHDGLALSSRNVYLNDEERNQALILSKSLFAAKEMFLNGEKNVHKLKQFIVDNIKSQNLADIDYVEIVDANTLEDVEIIEKTVLIAVAVNFGKTRLIDNIYLEVDNVIEYA</sequence>
<evidence type="ECO:0000256" key="3">
    <source>
        <dbReference type="ARBA" id="ARBA00022598"/>
    </source>
</evidence>
<accession>A0A1M5PLH5</accession>
<dbReference type="AlphaFoldDB" id="A0A1M5PLH5"/>
<dbReference type="Pfam" id="PF02569">
    <property type="entry name" value="Pantoate_ligase"/>
    <property type="match status" value="1"/>
</dbReference>
<keyword evidence="10" id="KW-1185">Reference proteome</keyword>
<proteinExistence type="inferred from homology"/>
<dbReference type="FunFam" id="3.40.50.620:FF:000013">
    <property type="entry name" value="Pantothenate synthetase"/>
    <property type="match status" value="1"/>
</dbReference>
<name>A0A1M5PLH5_9FIRM</name>
<dbReference type="Gene3D" id="3.40.50.620">
    <property type="entry name" value="HUPs"/>
    <property type="match status" value="1"/>
</dbReference>
<dbReference type="PANTHER" id="PTHR21299:SF1">
    <property type="entry name" value="PANTOATE--BETA-ALANINE LIGASE"/>
    <property type="match status" value="1"/>
</dbReference>
<dbReference type="UniPathway" id="UPA00028">
    <property type="reaction ID" value="UER00005"/>
</dbReference>
<evidence type="ECO:0000256" key="5">
    <source>
        <dbReference type="ARBA" id="ARBA00022741"/>
    </source>
</evidence>
<dbReference type="InterPro" id="IPR042176">
    <property type="entry name" value="Pantoate_ligase_C"/>
</dbReference>
<evidence type="ECO:0000256" key="6">
    <source>
        <dbReference type="ARBA" id="ARBA00022840"/>
    </source>
</evidence>
<comment type="subunit">
    <text evidence="8">Homodimer.</text>
</comment>
<dbReference type="Proteomes" id="UP000242520">
    <property type="component" value="Unassembled WGS sequence"/>
</dbReference>
<dbReference type="NCBIfam" id="TIGR00018">
    <property type="entry name" value="panC"/>
    <property type="match status" value="1"/>
</dbReference>
<feature type="binding site" evidence="8">
    <location>
        <position position="62"/>
    </location>
    <ligand>
        <name>beta-alanine</name>
        <dbReference type="ChEBI" id="CHEBI:57966"/>
    </ligand>
</feature>
<dbReference type="STRING" id="1123350.SAMN02744040_00569"/>
<dbReference type="SUPFAM" id="SSF52374">
    <property type="entry name" value="Nucleotidylyl transferase"/>
    <property type="match status" value="1"/>
</dbReference>
<keyword evidence="5 8" id="KW-0547">Nucleotide-binding</keyword>
<comment type="function">
    <text evidence="8">Catalyzes the condensation of pantoate with beta-alanine in an ATP-dependent reaction via a pantoyl-adenylate intermediate.</text>
</comment>
<dbReference type="GO" id="GO:0015940">
    <property type="term" value="P:pantothenate biosynthetic process"/>
    <property type="evidence" value="ECO:0007669"/>
    <property type="project" value="UniProtKB-UniRule"/>
</dbReference>
<keyword evidence="3 8" id="KW-0436">Ligase</keyword>
<evidence type="ECO:0000256" key="2">
    <source>
        <dbReference type="ARBA" id="ARBA00009256"/>
    </source>
</evidence>
<feature type="binding site" evidence="8">
    <location>
        <begin position="149"/>
        <end position="152"/>
    </location>
    <ligand>
        <name>ATP</name>
        <dbReference type="ChEBI" id="CHEBI:30616"/>
    </ligand>
</feature>
<feature type="binding site" evidence="8">
    <location>
        <position position="62"/>
    </location>
    <ligand>
        <name>(R)-pantoate</name>
        <dbReference type="ChEBI" id="CHEBI:15980"/>
    </ligand>
</feature>
<dbReference type="Gene3D" id="3.30.1300.10">
    <property type="entry name" value="Pantoate-beta-alanine ligase, C-terminal domain"/>
    <property type="match status" value="1"/>
</dbReference>
<feature type="binding site" evidence="8">
    <location>
        <position position="155"/>
    </location>
    <ligand>
        <name>(R)-pantoate</name>
        <dbReference type="ChEBI" id="CHEBI:15980"/>
    </ligand>
</feature>
<comment type="similarity">
    <text evidence="2 8">Belongs to the pantothenate synthetase family.</text>
</comment>
<evidence type="ECO:0000256" key="7">
    <source>
        <dbReference type="ARBA" id="ARBA00048258"/>
    </source>
</evidence>
<dbReference type="OrthoDB" id="9773087at2"/>
<organism evidence="9 10">
    <name type="scientific">Tepidibacter thalassicus DSM 15285</name>
    <dbReference type="NCBI Taxonomy" id="1123350"/>
    <lineage>
        <taxon>Bacteria</taxon>
        <taxon>Bacillati</taxon>
        <taxon>Bacillota</taxon>
        <taxon>Clostridia</taxon>
        <taxon>Peptostreptococcales</taxon>
        <taxon>Peptostreptococcaceae</taxon>
        <taxon>Tepidibacter</taxon>
    </lineage>
</organism>
<comment type="catalytic activity">
    <reaction evidence="7 8">
        <text>(R)-pantoate + beta-alanine + ATP = (R)-pantothenate + AMP + diphosphate + H(+)</text>
        <dbReference type="Rhea" id="RHEA:10912"/>
        <dbReference type="ChEBI" id="CHEBI:15378"/>
        <dbReference type="ChEBI" id="CHEBI:15980"/>
        <dbReference type="ChEBI" id="CHEBI:29032"/>
        <dbReference type="ChEBI" id="CHEBI:30616"/>
        <dbReference type="ChEBI" id="CHEBI:33019"/>
        <dbReference type="ChEBI" id="CHEBI:57966"/>
        <dbReference type="ChEBI" id="CHEBI:456215"/>
        <dbReference type="EC" id="6.3.2.1"/>
    </reaction>
</comment>
<evidence type="ECO:0000256" key="1">
    <source>
        <dbReference type="ARBA" id="ARBA00004990"/>
    </source>
</evidence>
<reference evidence="10" key="1">
    <citation type="submission" date="2016-11" db="EMBL/GenBank/DDBJ databases">
        <authorList>
            <person name="Varghese N."/>
            <person name="Submissions S."/>
        </authorList>
    </citation>
    <scope>NUCLEOTIDE SEQUENCE [LARGE SCALE GENOMIC DNA]</scope>
    <source>
        <strain evidence="10">DSM 15285</strain>
    </source>
</reference>
<evidence type="ECO:0000313" key="9">
    <source>
        <dbReference type="EMBL" id="SHH02634.1"/>
    </source>
</evidence>
<dbReference type="CDD" id="cd00560">
    <property type="entry name" value="PanC"/>
    <property type="match status" value="1"/>
</dbReference>
<dbReference type="RefSeq" id="WP_072723384.1">
    <property type="nucleotide sequence ID" value="NZ_FQXH01000006.1"/>
</dbReference>
<dbReference type="FunFam" id="3.30.1300.10:FF:000001">
    <property type="entry name" value="Pantothenate synthetase"/>
    <property type="match status" value="1"/>
</dbReference>
<feature type="binding site" evidence="8">
    <location>
        <begin position="186"/>
        <end position="189"/>
    </location>
    <ligand>
        <name>ATP</name>
        <dbReference type="ChEBI" id="CHEBI:30616"/>
    </ligand>
</feature>
<dbReference type="InterPro" id="IPR004821">
    <property type="entry name" value="Cyt_trans-like"/>
</dbReference>
<dbReference type="EMBL" id="FQXH01000006">
    <property type="protein sequence ID" value="SHH02634.1"/>
    <property type="molecule type" value="Genomic_DNA"/>
</dbReference>
<evidence type="ECO:0000313" key="10">
    <source>
        <dbReference type="Proteomes" id="UP000242520"/>
    </source>
</evidence>
<feature type="binding site" evidence="8">
    <location>
        <begin position="31"/>
        <end position="38"/>
    </location>
    <ligand>
        <name>ATP</name>
        <dbReference type="ChEBI" id="CHEBI:30616"/>
    </ligand>
</feature>
<feature type="binding site" evidence="8">
    <location>
        <position position="178"/>
    </location>
    <ligand>
        <name>ATP</name>
        <dbReference type="ChEBI" id="CHEBI:30616"/>
    </ligand>
</feature>
<evidence type="ECO:0000256" key="8">
    <source>
        <dbReference type="HAMAP-Rule" id="MF_00158"/>
    </source>
</evidence>
<dbReference type="NCBIfam" id="TIGR00125">
    <property type="entry name" value="cyt_tran_rel"/>
    <property type="match status" value="1"/>
</dbReference>
<dbReference type="InterPro" id="IPR003721">
    <property type="entry name" value="Pantoate_ligase"/>
</dbReference>
<dbReference type="HAMAP" id="MF_00158">
    <property type="entry name" value="PanC"/>
    <property type="match status" value="1"/>
</dbReference>
<dbReference type="GO" id="GO:0004592">
    <property type="term" value="F:pantoate-beta-alanine ligase activity"/>
    <property type="evidence" value="ECO:0007669"/>
    <property type="project" value="UniProtKB-UniRule"/>
</dbReference>
<comment type="subcellular location">
    <subcellularLocation>
        <location evidence="8">Cytoplasm</location>
    </subcellularLocation>
</comment>
<comment type="miscellaneous">
    <text evidence="8">The reaction proceeds by a bi uni uni bi ping pong mechanism.</text>
</comment>
<dbReference type="PANTHER" id="PTHR21299">
    <property type="entry name" value="CYTIDYLATE KINASE/PANTOATE-BETA-ALANINE LIGASE"/>
    <property type="match status" value="1"/>
</dbReference>